<dbReference type="InterPro" id="IPR029071">
    <property type="entry name" value="Ubiquitin-like_domsf"/>
</dbReference>
<comment type="caution">
    <text evidence="2">The sequence shown here is derived from an EMBL/GenBank/DDBJ whole genome shotgun (WGS) entry which is preliminary data.</text>
</comment>
<name>A0ABD6RKC3_STROR</name>
<evidence type="ECO:0000259" key="1">
    <source>
        <dbReference type="PROSITE" id="PS50053"/>
    </source>
</evidence>
<dbReference type="PROSITE" id="PS50053">
    <property type="entry name" value="UBIQUITIN_2"/>
    <property type="match status" value="1"/>
</dbReference>
<dbReference type="Proteomes" id="UP000193111">
    <property type="component" value="Unassembled WGS sequence"/>
</dbReference>
<gene>
    <name evidence="2" type="ORF">B7711_02340</name>
</gene>
<dbReference type="AlphaFoldDB" id="A0ABD6RKC3"/>
<reference evidence="2 3" key="1">
    <citation type="journal article" date="2016" name="Eur. J. Clin. Microbiol. Infect. Dis.">
        <title>Whole genome sequencing as a tool for phylogenetic analysis of clinical strains of Mitis group streptococci.</title>
        <authorList>
            <person name="Rasmussen L.H."/>
            <person name="Dargis R."/>
            <person name="Hojholt K."/>
            <person name="Christensen J.J."/>
            <person name="Skovgaard O."/>
            <person name="Justesen U.S."/>
            <person name="Rosenvinge F.S."/>
            <person name="Moser C."/>
            <person name="Lukjancenko O."/>
            <person name="Rasmussen S."/>
            <person name="Nielsen X.C."/>
        </authorList>
    </citation>
    <scope>NUCLEOTIDE SEQUENCE [LARGE SCALE GENOMIC DNA]</scope>
    <source>
        <strain evidence="2 3">RH_5486_10</strain>
    </source>
</reference>
<dbReference type="Gene3D" id="3.10.20.90">
    <property type="entry name" value="Phosphatidylinositol 3-kinase Catalytic Subunit, Chain A, domain 1"/>
    <property type="match status" value="1"/>
</dbReference>
<dbReference type="RefSeq" id="WP_084917425.1">
    <property type="nucleotide sequence ID" value="NZ_JABTEW010000002.1"/>
</dbReference>
<dbReference type="InterPro" id="IPR000626">
    <property type="entry name" value="Ubiquitin-like_dom"/>
</dbReference>
<evidence type="ECO:0000313" key="2">
    <source>
        <dbReference type="EMBL" id="ORO74242.1"/>
    </source>
</evidence>
<sequence length="85" mass="10042">MGEGYLNSTVRYKDKEIDIRFSKKLTLKDVKDLICSNKLDKFLSIHREDWHLDIRGKLLQIEQHRALEEYPLGDGDVLEVIINDR</sequence>
<accession>A0ABD6RKC3</accession>
<dbReference type="EMBL" id="NCUU01000041">
    <property type="protein sequence ID" value="ORO74242.1"/>
    <property type="molecule type" value="Genomic_DNA"/>
</dbReference>
<proteinExistence type="predicted"/>
<feature type="domain" description="Ubiquitin-like" evidence="1">
    <location>
        <begin position="6"/>
        <end position="85"/>
    </location>
</feature>
<protein>
    <recommendedName>
        <fullName evidence="1">Ubiquitin-like domain-containing protein</fullName>
    </recommendedName>
</protein>
<dbReference type="SUPFAM" id="SSF54236">
    <property type="entry name" value="Ubiquitin-like"/>
    <property type="match status" value="1"/>
</dbReference>
<organism evidence="2 3">
    <name type="scientific">Streptococcus oralis subsp. oralis</name>
    <dbReference type="NCBI Taxonomy" id="1891914"/>
    <lineage>
        <taxon>Bacteria</taxon>
        <taxon>Bacillati</taxon>
        <taxon>Bacillota</taxon>
        <taxon>Bacilli</taxon>
        <taxon>Lactobacillales</taxon>
        <taxon>Streptococcaceae</taxon>
        <taxon>Streptococcus</taxon>
    </lineage>
</organism>
<evidence type="ECO:0000313" key="3">
    <source>
        <dbReference type="Proteomes" id="UP000193111"/>
    </source>
</evidence>